<dbReference type="Proteomes" id="UP000887013">
    <property type="component" value="Unassembled WGS sequence"/>
</dbReference>
<reference evidence="1" key="1">
    <citation type="submission" date="2020-08" db="EMBL/GenBank/DDBJ databases">
        <title>Multicomponent nature underlies the extraordinary mechanical properties of spider dragline silk.</title>
        <authorList>
            <person name="Kono N."/>
            <person name="Nakamura H."/>
            <person name="Mori M."/>
            <person name="Yoshida Y."/>
            <person name="Ohtoshi R."/>
            <person name="Malay A.D."/>
            <person name="Moran D.A.P."/>
            <person name="Tomita M."/>
            <person name="Numata K."/>
            <person name="Arakawa K."/>
        </authorList>
    </citation>
    <scope>NUCLEOTIDE SEQUENCE</scope>
</reference>
<dbReference type="AlphaFoldDB" id="A0A8X6UD14"/>
<evidence type="ECO:0000313" key="1">
    <source>
        <dbReference type="EMBL" id="GFU02302.1"/>
    </source>
</evidence>
<keyword evidence="2" id="KW-1185">Reference proteome</keyword>
<accession>A0A8X6UD14</accession>
<dbReference type="EMBL" id="BMAW01123224">
    <property type="protein sequence ID" value="GFU02302.1"/>
    <property type="molecule type" value="Genomic_DNA"/>
</dbReference>
<dbReference type="Gene3D" id="3.40.50.2300">
    <property type="match status" value="1"/>
</dbReference>
<proteinExistence type="predicted"/>
<protein>
    <submittedName>
        <fullName evidence="1">Glutamate receptor ionotropic, kainate 1</fullName>
    </submittedName>
</protein>
<sequence length="154" mass="17657">MHVSLFLALPRLQDLIMMANEGDIKITLSVLERGLHYRNLLKDVSKKGETNVVLDIPASHIAEILSMAQSFGMMTEYHNYFITSLKGKEDIEDETLSGPSSTSHSNQNVKKVRDMLNSDQRLSVRKLADENEIRERTLHRILPKNWTYGRSDRC</sequence>
<keyword evidence="1" id="KW-0675">Receptor</keyword>
<dbReference type="OrthoDB" id="5984008at2759"/>
<comment type="caution">
    <text evidence="1">The sequence shown here is derived from an EMBL/GenBank/DDBJ whole genome shotgun (WGS) entry which is preliminary data.</text>
</comment>
<gene>
    <name evidence="1" type="primary">Grik1_2</name>
    <name evidence="1" type="ORF">NPIL_533261</name>
</gene>
<evidence type="ECO:0000313" key="2">
    <source>
        <dbReference type="Proteomes" id="UP000887013"/>
    </source>
</evidence>
<name>A0A8X6UD14_NEPPI</name>
<organism evidence="1 2">
    <name type="scientific">Nephila pilipes</name>
    <name type="common">Giant wood spider</name>
    <name type="synonym">Nephila maculata</name>
    <dbReference type="NCBI Taxonomy" id="299642"/>
    <lineage>
        <taxon>Eukaryota</taxon>
        <taxon>Metazoa</taxon>
        <taxon>Ecdysozoa</taxon>
        <taxon>Arthropoda</taxon>
        <taxon>Chelicerata</taxon>
        <taxon>Arachnida</taxon>
        <taxon>Araneae</taxon>
        <taxon>Araneomorphae</taxon>
        <taxon>Entelegynae</taxon>
        <taxon>Araneoidea</taxon>
        <taxon>Nephilidae</taxon>
        <taxon>Nephila</taxon>
    </lineage>
</organism>